<evidence type="ECO:0000256" key="5">
    <source>
        <dbReference type="SAM" id="MobiDB-lite"/>
    </source>
</evidence>
<dbReference type="Pfam" id="PF02365">
    <property type="entry name" value="NAM"/>
    <property type="match status" value="1"/>
</dbReference>
<feature type="domain" description="NAC" evidence="6">
    <location>
        <begin position="28"/>
        <end position="185"/>
    </location>
</feature>
<proteinExistence type="predicted"/>
<dbReference type="EMBL" id="CM007383">
    <property type="protein sequence ID" value="ONK75310.1"/>
    <property type="molecule type" value="Genomic_DNA"/>
</dbReference>
<dbReference type="PANTHER" id="PTHR47871:SF2">
    <property type="entry name" value="OS03G0221300 PROTEIN"/>
    <property type="match status" value="1"/>
</dbReference>
<evidence type="ECO:0000256" key="4">
    <source>
        <dbReference type="ARBA" id="ARBA00023242"/>
    </source>
</evidence>
<dbReference type="Proteomes" id="UP000243459">
    <property type="component" value="Chromosome 3"/>
</dbReference>
<dbReference type="Gramene" id="ONK75310">
    <property type="protein sequence ID" value="ONK75310"/>
    <property type="gene ID" value="A4U43_C03F15520"/>
</dbReference>
<dbReference type="PANTHER" id="PTHR47871">
    <property type="entry name" value="NAC DOMAIN-CONTAINING PROTEIN 8"/>
    <property type="match status" value="1"/>
</dbReference>
<reference evidence="8" key="1">
    <citation type="journal article" date="2017" name="Nat. Commun.">
        <title>The asparagus genome sheds light on the origin and evolution of a young Y chromosome.</title>
        <authorList>
            <person name="Harkess A."/>
            <person name="Zhou J."/>
            <person name="Xu C."/>
            <person name="Bowers J.E."/>
            <person name="Van der Hulst R."/>
            <person name="Ayyampalayam S."/>
            <person name="Mercati F."/>
            <person name="Riccardi P."/>
            <person name="McKain M.R."/>
            <person name="Kakrana A."/>
            <person name="Tang H."/>
            <person name="Ray J."/>
            <person name="Groenendijk J."/>
            <person name="Arikit S."/>
            <person name="Mathioni S.M."/>
            <person name="Nakano M."/>
            <person name="Shan H."/>
            <person name="Telgmann-Rauber A."/>
            <person name="Kanno A."/>
            <person name="Yue Z."/>
            <person name="Chen H."/>
            <person name="Li W."/>
            <person name="Chen Y."/>
            <person name="Xu X."/>
            <person name="Zhang Y."/>
            <person name="Luo S."/>
            <person name="Chen H."/>
            <person name="Gao J."/>
            <person name="Mao Z."/>
            <person name="Pires J.C."/>
            <person name="Luo M."/>
            <person name="Kudrna D."/>
            <person name="Wing R.A."/>
            <person name="Meyers B.C."/>
            <person name="Yi K."/>
            <person name="Kong H."/>
            <person name="Lavrijsen P."/>
            <person name="Sunseri F."/>
            <person name="Falavigna A."/>
            <person name="Ye Y."/>
            <person name="Leebens-Mack J.H."/>
            <person name="Chen G."/>
        </authorList>
    </citation>
    <scope>NUCLEOTIDE SEQUENCE [LARGE SCALE GENOMIC DNA]</scope>
    <source>
        <strain evidence="8">cv. DH0086</strain>
    </source>
</reference>
<evidence type="ECO:0000313" key="8">
    <source>
        <dbReference type="Proteomes" id="UP000243459"/>
    </source>
</evidence>
<dbReference type="SUPFAM" id="SSF101941">
    <property type="entry name" value="NAC domain"/>
    <property type="match status" value="1"/>
</dbReference>
<dbReference type="GO" id="GO:0006355">
    <property type="term" value="P:regulation of DNA-templated transcription"/>
    <property type="evidence" value="ECO:0007669"/>
    <property type="project" value="InterPro"/>
</dbReference>
<evidence type="ECO:0000256" key="3">
    <source>
        <dbReference type="ARBA" id="ARBA00023163"/>
    </source>
</evidence>
<gene>
    <name evidence="7" type="ORF">A4U43_C03F15520</name>
</gene>
<dbReference type="InterPro" id="IPR036093">
    <property type="entry name" value="NAC_dom_sf"/>
</dbReference>
<name>A0A5P1FFH5_ASPOF</name>
<keyword evidence="2" id="KW-0238">DNA-binding</keyword>
<dbReference type="InterPro" id="IPR003441">
    <property type="entry name" value="NAC-dom"/>
</dbReference>
<evidence type="ECO:0000256" key="2">
    <source>
        <dbReference type="ARBA" id="ARBA00023125"/>
    </source>
</evidence>
<evidence type="ECO:0000259" key="6">
    <source>
        <dbReference type="PROSITE" id="PS51005"/>
    </source>
</evidence>
<feature type="region of interest" description="Disordered" evidence="5">
    <location>
        <begin position="819"/>
        <end position="843"/>
    </location>
</feature>
<dbReference type="GO" id="GO:0003677">
    <property type="term" value="F:DNA binding"/>
    <property type="evidence" value="ECO:0007669"/>
    <property type="project" value="UniProtKB-KW"/>
</dbReference>
<keyword evidence="8" id="KW-1185">Reference proteome</keyword>
<accession>A0A5P1FFH5</accession>
<dbReference type="AlphaFoldDB" id="A0A5P1FFH5"/>
<evidence type="ECO:0000256" key="1">
    <source>
        <dbReference type="ARBA" id="ARBA00023015"/>
    </source>
</evidence>
<dbReference type="PROSITE" id="PS51005">
    <property type="entry name" value="NAC"/>
    <property type="match status" value="1"/>
</dbReference>
<keyword evidence="4" id="KW-0539">Nucleus</keyword>
<keyword evidence="1" id="KW-0805">Transcription regulation</keyword>
<dbReference type="OMA" id="MERYNSE"/>
<dbReference type="Gene3D" id="2.170.150.80">
    <property type="entry name" value="NAC domain"/>
    <property type="match status" value="1"/>
</dbReference>
<keyword evidence="3" id="KW-0804">Transcription</keyword>
<organism evidence="7 8">
    <name type="scientific">Asparagus officinalis</name>
    <name type="common">Garden asparagus</name>
    <dbReference type="NCBI Taxonomy" id="4686"/>
    <lineage>
        <taxon>Eukaryota</taxon>
        <taxon>Viridiplantae</taxon>
        <taxon>Streptophyta</taxon>
        <taxon>Embryophyta</taxon>
        <taxon>Tracheophyta</taxon>
        <taxon>Spermatophyta</taxon>
        <taxon>Magnoliopsida</taxon>
        <taxon>Liliopsida</taxon>
        <taxon>Asparagales</taxon>
        <taxon>Asparagaceae</taxon>
        <taxon>Asparagoideae</taxon>
        <taxon>Asparagus</taxon>
    </lineage>
</organism>
<evidence type="ECO:0000313" key="7">
    <source>
        <dbReference type="EMBL" id="ONK75310.1"/>
    </source>
</evidence>
<sequence>MERPRARRQIDGMRRSSIAACRWNWPGLPRGVRFDPSDEELMWHLLAETGEGEAEPHPFIGEFIISLNEDNQTFYSSPHKLPGIKKDGSLSYFFHKSLKAHENKRQMPRKILNGDLGNVCWHKIGKTKPVCIDGVQKGLKTIMVLYMSMSDSDKPKKTNWMMHQYHVGGEEHVEGDLVISKIFYQVKFRQDDKIAHDLGLNNTAGTEEKVAVAPRLCGIRGHAQNSNSISMEVPCQAEEKRTYAGLRNFDYNNGFSKEASNINISLSQFLSDPQQQENDNLACPGHAQHQSHCGLEVERSKSCISDKAEISHHGREEVLDVVMDNYDPKESSYSGKMYFNTAQEGKSSWNMLTSSQSALDGQGHTRSSFLTPAPEVKFETSGQAGFDLHDSNMDDHSVLSGHSTQVKVEPFYHMQQISCNEVSDSISPAAVGMSELLCESGRNDEIDHVTLQERYKLMLSSRNRALDGQSNLEFSGNIEKCATVFASHNRIQGKDSEILPREERREAPLVHLESSDNVCAPEDSSFRLNTNNMKNCFGGNIKDGIQPNNAQFLHEECHHHSTQYDYARSNPVTDSPGVVLSDGHLAVGQSFPSLMLEADRSDENGASGNLLACEASSPEVRLPVNTREPGHLHDMDATMHSSMTAPCLCEVTSPDDSSPGRCKSQQHQEHSCRCSDGTGILGAELLDSVERILHHNDCNHPSKTTKFVFPIEVKAEPSEEITKCIPEKNAKELSSSFSERFSSSNKNLLASVLSSCSVSGRHEDHPSILPEIYIVKKENIDGPATDFIDHIPLMERMQMLSSTSVANLSHDKSVDNALQALPSPECGSSNVNPEKKRFSLRRKRKKTATDSVEAALEEDAPGLLQVLLDKGITVEEIKLYGIVDNNADLPICSSEDSFEELETVIAKLFSEGPSVFKFPHVRQIKGFKAVYCLACLISLIEQARYLRFHRSPVEWGWCRDLQSFIFVFERHNRIVLERPEYGYATYFFELVGSLPIDWQIRRLVTAMKLPCCSRTILLENKPLVVGEDLTEGEALVMEGYGWIRNTGLGTLLNYCDRVVHDKKMERYNSEWRNKIGKLLMKGHDGGRTILSNLPKKVARYMEYRNPEVKQDAPVPSNLPKKVAQYIEYQHPEVKLELEV</sequence>
<protein>
    <recommendedName>
        <fullName evidence="6">NAC domain-containing protein</fullName>
    </recommendedName>
</protein>